<name>A0A1B9Y2P7_9FLAO</name>
<dbReference type="Proteomes" id="UP000093186">
    <property type="component" value="Unassembled WGS sequence"/>
</dbReference>
<accession>A0A1B9Y2P7</accession>
<proteinExistence type="predicted"/>
<dbReference type="RefSeq" id="WP_068702870.1">
    <property type="nucleotide sequence ID" value="NZ_MAKX01000001.1"/>
</dbReference>
<organism evidence="2 3">
    <name type="scientific">Tenacibaculum soleae</name>
    <dbReference type="NCBI Taxonomy" id="447689"/>
    <lineage>
        <taxon>Bacteria</taxon>
        <taxon>Pseudomonadati</taxon>
        <taxon>Bacteroidota</taxon>
        <taxon>Flavobacteriia</taxon>
        <taxon>Flavobacteriales</taxon>
        <taxon>Flavobacteriaceae</taxon>
        <taxon>Tenacibaculum</taxon>
    </lineage>
</organism>
<dbReference type="PANTHER" id="PTHR43777">
    <property type="entry name" value="MOLYBDENUM COFACTOR CYTIDYLYLTRANSFERASE"/>
    <property type="match status" value="1"/>
</dbReference>
<dbReference type="OrthoDB" id="9779263at2"/>
<evidence type="ECO:0000259" key="1">
    <source>
        <dbReference type="Pfam" id="PF12804"/>
    </source>
</evidence>
<dbReference type="InterPro" id="IPR029044">
    <property type="entry name" value="Nucleotide-diphossugar_trans"/>
</dbReference>
<keyword evidence="3" id="KW-1185">Reference proteome</keyword>
<evidence type="ECO:0000313" key="3">
    <source>
        <dbReference type="Proteomes" id="UP000093186"/>
    </source>
</evidence>
<dbReference type="AlphaFoldDB" id="A0A1B9Y2P7"/>
<feature type="domain" description="MobA-like NTP transferase" evidence="1">
    <location>
        <begin position="7"/>
        <end position="166"/>
    </location>
</feature>
<dbReference type="PANTHER" id="PTHR43777:SF1">
    <property type="entry name" value="MOLYBDENUM COFACTOR CYTIDYLYLTRANSFERASE"/>
    <property type="match status" value="1"/>
</dbReference>
<dbReference type="CDD" id="cd04182">
    <property type="entry name" value="GT_2_like_f"/>
    <property type="match status" value="1"/>
</dbReference>
<reference evidence="2 3" key="1">
    <citation type="submission" date="2016-06" db="EMBL/GenBank/DDBJ databases">
        <title>Draft Genome Sequence of Tenacibaculum soleae UCD-KL19.</title>
        <authorList>
            <person name="Eisen J.A."/>
            <person name="Coil D.A."/>
            <person name="Lujan K.M."/>
        </authorList>
    </citation>
    <scope>NUCLEOTIDE SEQUENCE [LARGE SCALE GENOMIC DNA]</scope>
    <source>
        <strain evidence="2 3">UCD-KL19</strain>
    </source>
</reference>
<gene>
    <name evidence="2" type="ORF">BA195_04555</name>
</gene>
<comment type="caution">
    <text evidence="2">The sequence shown here is derived from an EMBL/GenBank/DDBJ whole genome shotgun (WGS) entry which is preliminary data.</text>
</comment>
<dbReference type="InterPro" id="IPR025877">
    <property type="entry name" value="MobA-like_NTP_Trfase"/>
</dbReference>
<dbReference type="GO" id="GO:0016779">
    <property type="term" value="F:nucleotidyltransferase activity"/>
    <property type="evidence" value="ECO:0007669"/>
    <property type="project" value="UniProtKB-ARBA"/>
</dbReference>
<dbReference type="Pfam" id="PF12804">
    <property type="entry name" value="NTP_transf_3"/>
    <property type="match status" value="1"/>
</dbReference>
<dbReference type="STRING" id="447689.BA195_04555"/>
<sequence>MKKTAILILAAGKSSRMGSTKQLLSYKKTTLLGWAIEQAKQSKANTVFCVLGANSEIIEKSIENYLVETIYNVDYNNGLSTSIIAGINHLKDKNFDSVLIMLADQPNVTTDYLNQLIITSEENNSKIVVSNYGNKMGVPVLFPRQYFNKLINLKGDNGAKDFLKMHLSEIIKMSTFNLIDIDTREDYKNLVK</sequence>
<evidence type="ECO:0000313" key="2">
    <source>
        <dbReference type="EMBL" id="OCK43971.1"/>
    </source>
</evidence>
<dbReference type="Gene3D" id="3.90.550.10">
    <property type="entry name" value="Spore Coat Polysaccharide Biosynthesis Protein SpsA, Chain A"/>
    <property type="match status" value="1"/>
</dbReference>
<dbReference type="SUPFAM" id="SSF53448">
    <property type="entry name" value="Nucleotide-diphospho-sugar transferases"/>
    <property type="match status" value="1"/>
</dbReference>
<protein>
    <recommendedName>
        <fullName evidence="1">MobA-like NTP transferase domain-containing protein</fullName>
    </recommendedName>
</protein>
<dbReference type="EMBL" id="MAKX01000001">
    <property type="protein sequence ID" value="OCK43971.1"/>
    <property type="molecule type" value="Genomic_DNA"/>
</dbReference>